<evidence type="ECO:0000313" key="3">
    <source>
        <dbReference type="Proteomes" id="UP001549098"/>
    </source>
</evidence>
<keyword evidence="1" id="KW-1133">Transmembrane helix</keyword>
<keyword evidence="3" id="KW-1185">Reference proteome</keyword>
<proteinExistence type="predicted"/>
<evidence type="ECO:0000256" key="1">
    <source>
        <dbReference type="SAM" id="Phobius"/>
    </source>
</evidence>
<reference evidence="2 3" key="1">
    <citation type="submission" date="2024-06" db="EMBL/GenBank/DDBJ databases">
        <title>Genomic Encyclopedia of Type Strains, Phase IV (KMG-IV): sequencing the most valuable type-strain genomes for metagenomic binning, comparative biology and taxonomic classification.</title>
        <authorList>
            <person name="Goeker M."/>
        </authorList>
    </citation>
    <scope>NUCLEOTIDE SEQUENCE [LARGE SCALE GENOMIC DNA]</scope>
    <source>
        <strain evidence="2 3">DSM 17253</strain>
    </source>
</reference>
<evidence type="ECO:0000313" key="2">
    <source>
        <dbReference type="EMBL" id="MET3544876.1"/>
    </source>
</evidence>
<dbReference type="Proteomes" id="UP001549098">
    <property type="component" value="Unassembled WGS sequence"/>
</dbReference>
<comment type="caution">
    <text evidence="2">The sequence shown here is derived from an EMBL/GenBank/DDBJ whole genome shotgun (WGS) entry which is preliminary data.</text>
</comment>
<keyword evidence="1" id="KW-0472">Membrane</keyword>
<feature type="transmembrane region" description="Helical" evidence="1">
    <location>
        <begin position="24"/>
        <end position="43"/>
    </location>
</feature>
<accession>A0ABV2EZE6</accession>
<sequence length="66" mass="7640">MGDIKPQEAEMTIFIRYARRKIPIRLFSGAFFMGGLASFLKYFDENDQIIEQDDIAHDLLSNQILS</sequence>
<organism evidence="2 3">
    <name type="scientific">Paenibacillus favisporus</name>
    <dbReference type="NCBI Taxonomy" id="221028"/>
    <lineage>
        <taxon>Bacteria</taxon>
        <taxon>Bacillati</taxon>
        <taxon>Bacillota</taxon>
        <taxon>Bacilli</taxon>
        <taxon>Bacillales</taxon>
        <taxon>Paenibacillaceae</taxon>
        <taxon>Paenibacillus</taxon>
    </lineage>
</organism>
<protein>
    <submittedName>
        <fullName evidence="2">Uncharacterized protein</fullName>
    </submittedName>
</protein>
<keyword evidence="1" id="KW-0812">Transmembrane</keyword>
<name>A0ABV2EZE6_9BACL</name>
<dbReference type="EMBL" id="JBEPLV010000001">
    <property type="protein sequence ID" value="MET3544876.1"/>
    <property type="molecule type" value="Genomic_DNA"/>
</dbReference>
<gene>
    <name evidence="2" type="ORF">ABID47_001470</name>
</gene>